<evidence type="ECO:0000313" key="2">
    <source>
        <dbReference type="Proteomes" id="UP001150830"/>
    </source>
</evidence>
<dbReference type="NCBIfam" id="TIGR02566">
    <property type="entry name" value="cas_Csy3"/>
    <property type="match status" value="1"/>
</dbReference>
<dbReference type="EMBL" id="JAPNOA010000018">
    <property type="protein sequence ID" value="MCY0964511.1"/>
    <property type="molecule type" value="Genomic_DNA"/>
</dbReference>
<comment type="caution">
    <text evidence="1">The sequence shown here is derived from an EMBL/GenBank/DDBJ whole genome shotgun (WGS) entry which is preliminary data.</text>
</comment>
<evidence type="ECO:0000313" key="1">
    <source>
        <dbReference type="EMBL" id="MCY0964511.1"/>
    </source>
</evidence>
<proteinExistence type="predicted"/>
<reference evidence="1" key="1">
    <citation type="submission" date="2022-11" db="EMBL/GenBank/DDBJ databases">
        <title>Parathalassolutuus dongxingensis gen. nov., sp. nov., a novel member of family Oceanospirillaceae isolated from a coastal shrimp pond in Guangxi, China.</title>
        <authorList>
            <person name="Chen H."/>
        </authorList>
    </citation>
    <scope>NUCLEOTIDE SEQUENCE</scope>
    <source>
        <strain evidence="1">G-43</strain>
    </source>
</reference>
<protein>
    <submittedName>
        <fullName evidence="1">Type I-F CRISPR-associated protein Csy3</fullName>
    </submittedName>
</protein>
<name>A0A9X3ECC6_9GAMM</name>
<gene>
    <name evidence="1" type="primary">csy3</name>
    <name evidence="1" type="ORF">OUO13_04875</name>
</gene>
<dbReference type="CDD" id="cd09737">
    <property type="entry name" value="Csy3_I-F"/>
    <property type="match status" value="1"/>
</dbReference>
<dbReference type="AlphaFoldDB" id="A0A9X3ECC6"/>
<dbReference type="RefSeq" id="WP_283172728.1">
    <property type="nucleotide sequence ID" value="NZ_JAPNOA010000018.1"/>
</dbReference>
<dbReference type="Pfam" id="PF09615">
    <property type="entry name" value="Cas_Csy3"/>
    <property type="match status" value="1"/>
</dbReference>
<accession>A0A9X3ECC6</accession>
<keyword evidence="2" id="KW-1185">Reference proteome</keyword>
<dbReference type="InterPro" id="IPR013399">
    <property type="entry name" value="CRISPR-assoc_prot_Csy3"/>
</dbReference>
<dbReference type="Proteomes" id="UP001150830">
    <property type="component" value="Unassembled WGS sequence"/>
</dbReference>
<organism evidence="1 2">
    <name type="scientific">Parathalassolituus penaei</name>
    <dbReference type="NCBI Taxonomy" id="2997323"/>
    <lineage>
        <taxon>Bacteria</taxon>
        <taxon>Pseudomonadati</taxon>
        <taxon>Pseudomonadota</taxon>
        <taxon>Gammaproteobacteria</taxon>
        <taxon>Oceanospirillales</taxon>
        <taxon>Oceanospirillaceae</taxon>
        <taxon>Parathalassolituus</taxon>
    </lineage>
</organism>
<sequence length="341" mass="37601">MAANKLKTASVLAFERKHANSDAVMFAGRWDNKQQQEGWSPINILEKSVRGTISNRLKTAIANDPLKLDAEIQKPNLQTVDIAALPQDCDTLKVSFTLRVLGDLATPSACNDAEYQQALADVINGYIEREQFSELAARYAENLANGRFLWRNRVGAEQIEIQVSQLAGNKVANSWTFDAHSFDLRKFGTQPAAIKPLADLIQTGLSGKSFVLLRVEAFVRLGAGQEIFPSQELVLDGSGNSKKSKFLYQVDGQAAMHSQKIGNAIRTIDTWYPEASTYGPIAIEPYGSVTSRGSAYRQPKDKTDFYNLLDKWVLKDEAPELGNQHYVMGILIRGGVFGEAG</sequence>